<evidence type="ECO:0000256" key="1">
    <source>
        <dbReference type="SAM" id="SignalP"/>
    </source>
</evidence>
<accession>A0A9P6PLY8</accession>
<keyword evidence="3" id="KW-1185">Reference proteome</keyword>
<gene>
    <name evidence="2" type="ORF">BG011_010143</name>
</gene>
<dbReference type="EMBL" id="JAAAJA010000968">
    <property type="protein sequence ID" value="KAG0248555.1"/>
    <property type="molecule type" value="Genomic_DNA"/>
</dbReference>
<dbReference type="OrthoDB" id="2411405at2759"/>
<evidence type="ECO:0000313" key="2">
    <source>
        <dbReference type="EMBL" id="KAG0248555.1"/>
    </source>
</evidence>
<comment type="caution">
    <text evidence="2">The sequence shown here is derived from an EMBL/GenBank/DDBJ whole genome shotgun (WGS) entry which is preliminary data.</text>
</comment>
<organism evidence="2 3">
    <name type="scientific">Mortierella polycephala</name>
    <dbReference type="NCBI Taxonomy" id="41804"/>
    <lineage>
        <taxon>Eukaryota</taxon>
        <taxon>Fungi</taxon>
        <taxon>Fungi incertae sedis</taxon>
        <taxon>Mucoromycota</taxon>
        <taxon>Mortierellomycotina</taxon>
        <taxon>Mortierellomycetes</taxon>
        <taxon>Mortierellales</taxon>
        <taxon>Mortierellaceae</taxon>
        <taxon>Mortierella</taxon>
    </lineage>
</organism>
<feature type="chain" id="PRO_5040263817" description="Extracellular membrane protein CFEM domain-containing protein" evidence="1">
    <location>
        <begin position="19"/>
        <end position="123"/>
    </location>
</feature>
<evidence type="ECO:0008006" key="4">
    <source>
        <dbReference type="Google" id="ProtNLM"/>
    </source>
</evidence>
<feature type="signal peptide" evidence="1">
    <location>
        <begin position="1"/>
        <end position="18"/>
    </location>
</feature>
<reference evidence="2" key="1">
    <citation type="journal article" date="2020" name="Fungal Divers.">
        <title>Resolving the Mortierellaceae phylogeny through synthesis of multi-gene phylogenetics and phylogenomics.</title>
        <authorList>
            <person name="Vandepol N."/>
            <person name="Liber J."/>
            <person name="Desiro A."/>
            <person name="Na H."/>
            <person name="Kennedy M."/>
            <person name="Barry K."/>
            <person name="Grigoriev I.V."/>
            <person name="Miller A.N."/>
            <person name="O'Donnell K."/>
            <person name="Stajich J.E."/>
            <person name="Bonito G."/>
        </authorList>
    </citation>
    <scope>NUCLEOTIDE SEQUENCE</scope>
    <source>
        <strain evidence="2">KOD948</strain>
    </source>
</reference>
<evidence type="ECO:0000313" key="3">
    <source>
        <dbReference type="Proteomes" id="UP000726737"/>
    </source>
</evidence>
<keyword evidence="1" id="KW-0732">Signal</keyword>
<proteinExistence type="predicted"/>
<name>A0A9P6PLY8_9FUNG</name>
<dbReference type="Proteomes" id="UP000726737">
    <property type="component" value="Unassembled WGS sequence"/>
</dbReference>
<dbReference type="AlphaFoldDB" id="A0A9P6PLY8"/>
<protein>
    <recommendedName>
        <fullName evidence="4">Extracellular membrane protein CFEM domain-containing protein</fullName>
    </recommendedName>
</protein>
<sequence>MMLKNLAVVACLATAAVAQQVSNIFCQARYATNIVTCIIGVKECNVVEAFSACVCSNTGNRENLRHCMVALLSNPSFRGILGPRDFASLDSYSAEFAAVEKTEEEEKKIQVEEKDDEGQKAEL</sequence>